<accession>A0A4R6SG23</accession>
<dbReference type="PANTHER" id="PTHR43747">
    <property type="entry name" value="FAD-BINDING PROTEIN"/>
    <property type="match status" value="1"/>
</dbReference>
<comment type="caution">
    <text evidence="4">The sequence shown here is derived from an EMBL/GenBank/DDBJ whole genome shotgun (WGS) entry which is preliminary data.</text>
</comment>
<proteinExistence type="inferred from homology"/>
<dbReference type="EMBL" id="SNXZ01000002">
    <property type="protein sequence ID" value="TDQ00306.1"/>
    <property type="molecule type" value="Genomic_DNA"/>
</dbReference>
<evidence type="ECO:0000313" key="4">
    <source>
        <dbReference type="EMBL" id="TDQ00306.1"/>
    </source>
</evidence>
<protein>
    <submittedName>
        <fullName evidence="4">Flavin-dependent dehydrogenase</fullName>
    </submittedName>
</protein>
<evidence type="ECO:0000256" key="1">
    <source>
        <dbReference type="ARBA" id="ARBA00023002"/>
    </source>
</evidence>
<name>A0A4R6SG23_LABRH</name>
<comment type="similarity">
    <text evidence="2">Belongs to the flavin-dependent halogenase family. Bacterial tryptophan halogenase subfamily.</text>
</comment>
<dbReference type="GO" id="GO:0016491">
    <property type="term" value="F:oxidoreductase activity"/>
    <property type="evidence" value="ECO:0007669"/>
    <property type="project" value="UniProtKB-KW"/>
</dbReference>
<dbReference type="SMART" id="SM00100">
    <property type="entry name" value="cNMP"/>
    <property type="match status" value="1"/>
</dbReference>
<reference evidence="4 5" key="1">
    <citation type="submission" date="2019-03" db="EMBL/GenBank/DDBJ databases">
        <title>Genomic Encyclopedia of Type Strains, Phase IV (KMG-IV): sequencing the most valuable type-strain genomes for metagenomic binning, comparative biology and taxonomic classification.</title>
        <authorList>
            <person name="Goeker M."/>
        </authorList>
    </citation>
    <scope>NUCLEOTIDE SEQUENCE [LARGE SCALE GENOMIC DNA]</scope>
    <source>
        <strain evidence="4 5">DSM 45361</strain>
    </source>
</reference>
<dbReference type="PROSITE" id="PS50042">
    <property type="entry name" value="CNMP_BINDING_3"/>
    <property type="match status" value="1"/>
</dbReference>
<organism evidence="4 5">
    <name type="scientific">Labedaea rhizosphaerae</name>
    <dbReference type="NCBI Taxonomy" id="598644"/>
    <lineage>
        <taxon>Bacteria</taxon>
        <taxon>Bacillati</taxon>
        <taxon>Actinomycetota</taxon>
        <taxon>Actinomycetes</taxon>
        <taxon>Pseudonocardiales</taxon>
        <taxon>Pseudonocardiaceae</taxon>
        <taxon>Labedaea</taxon>
    </lineage>
</organism>
<dbReference type="InterPro" id="IPR002938">
    <property type="entry name" value="FAD-bd"/>
</dbReference>
<keyword evidence="5" id="KW-1185">Reference proteome</keyword>
<dbReference type="Proteomes" id="UP000295444">
    <property type="component" value="Unassembled WGS sequence"/>
</dbReference>
<dbReference type="InterPro" id="IPR050816">
    <property type="entry name" value="Flavin-dep_Halogenase_NPB"/>
</dbReference>
<evidence type="ECO:0000256" key="2">
    <source>
        <dbReference type="ARBA" id="ARBA00038396"/>
    </source>
</evidence>
<dbReference type="PANTHER" id="PTHR43747:SF5">
    <property type="entry name" value="FAD-BINDING DOMAIN-CONTAINING PROTEIN"/>
    <property type="match status" value="1"/>
</dbReference>
<dbReference type="Gene3D" id="3.50.50.60">
    <property type="entry name" value="FAD/NAD(P)-binding domain"/>
    <property type="match status" value="1"/>
</dbReference>
<keyword evidence="1" id="KW-0560">Oxidoreductase</keyword>
<dbReference type="RefSeq" id="WP_133849042.1">
    <property type="nucleotide sequence ID" value="NZ_SNXZ01000002.1"/>
</dbReference>
<dbReference type="InterPro" id="IPR018490">
    <property type="entry name" value="cNMP-bd_dom_sf"/>
</dbReference>
<dbReference type="Gene3D" id="2.60.120.10">
    <property type="entry name" value="Jelly Rolls"/>
    <property type="match status" value="1"/>
</dbReference>
<evidence type="ECO:0000259" key="3">
    <source>
        <dbReference type="PROSITE" id="PS50042"/>
    </source>
</evidence>
<evidence type="ECO:0000313" key="5">
    <source>
        <dbReference type="Proteomes" id="UP000295444"/>
    </source>
</evidence>
<dbReference type="InterPro" id="IPR000595">
    <property type="entry name" value="cNMP-bd_dom"/>
</dbReference>
<dbReference type="InterPro" id="IPR014710">
    <property type="entry name" value="RmlC-like_jellyroll"/>
</dbReference>
<dbReference type="Pfam" id="PF01494">
    <property type="entry name" value="FAD_binding_3"/>
    <property type="match status" value="1"/>
</dbReference>
<gene>
    <name evidence="4" type="ORF">EV186_102167</name>
</gene>
<dbReference type="SUPFAM" id="SSF51905">
    <property type="entry name" value="FAD/NAD(P)-binding domain"/>
    <property type="match status" value="1"/>
</dbReference>
<dbReference type="AlphaFoldDB" id="A0A4R6SG23"/>
<dbReference type="SUPFAM" id="SSF51206">
    <property type="entry name" value="cAMP-binding domain-like"/>
    <property type="match status" value="1"/>
</dbReference>
<feature type="domain" description="Cyclic nucleotide-binding" evidence="3">
    <location>
        <begin position="28"/>
        <end position="123"/>
    </location>
</feature>
<dbReference type="OrthoDB" id="103324at2"/>
<sequence>MTTGMTADPAALTRALTTARALLAEAAEFRTAAPADLDALVDALHVETVGGGRTLTEDDGPPGAAWLVLEGELIALQDDREISHFVPGDWVGAAGLLTDTGDTDDTDDASTIRALAPSTVARLGAEARAALEADRPALRIPLRRTLIRALAGEARQLGRRVSGQLGGAGTPADLEDTEQVDVVVVGGGPIGLAYAIWLKRARPATRIVVLDRRARPGYKVGESTLSTTVRSLRSLGLSHTMLRRLFANKLGLAFWWVGPESEQPGSHIDVIEIEETFQVERRVLEVALLQCAAQLGIDVRTEWRVDVTRSAIRAPRSTLVCETPDGEHRMSAAVVCDASGMAAVIPRALGRYRKPPDTIDANSYFGYFKRLANADLDHWDIAATRHLCFPEGWWWFITVCSWERMSDENLGAMIGAMFDELPAEDGDDVPTRADYAARFDAKTEEIVSIGVVVRDDLDDSKHLKPEDRFDHWVKKYPGVEYILRNYERVEQPYGKHRSISTFQKMSHDLDTAAGDGWLAVGDSAFFVNPLFSPGLNFGNGTAYMAVQATIRALDTADPSRETFRSYETYIRAVGTALLRENEMLYRGFRSARSFERVLMLKFFFGITDILPRGDFSPSDPYAYNLLDPRFTNTVQQTIAIMRDGEERGEDPDVTAEKVAAVVDALAEWLRDQPVVKEARIGRYFTHYTDDLQRVEERVREPGDFRTWRCTECRSFVEETFHRCLVCGSPAPARKA</sequence>
<dbReference type="InterPro" id="IPR036188">
    <property type="entry name" value="FAD/NAD-bd_sf"/>
</dbReference>
<dbReference type="GO" id="GO:0071949">
    <property type="term" value="F:FAD binding"/>
    <property type="evidence" value="ECO:0007669"/>
    <property type="project" value="InterPro"/>
</dbReference>